<evidence type="ECO:0000313" key="2">
    <source>
        <dbReference type="Proteomes" id="UP000054560"/>
    </source>
</evidence>
<dbReference type="RefSeq" id="XP_014154104.1">
    <property type="nucleotide sequence ID" value="XM_014298629.1"/>
</dbReference>
<evidence type="ECO:0000313" key="1">
    <source>
        <dbReference type="EMBL" id="KNC80202.1"/>
    </source>
</evidence>
<name>A0A0L0FTR7_9EUKA</name>
<proteinExistence type="predicted"/>
<reference evidence="1 2" key="1">
    <citation type="submission" date="2011-02" db="EMBL/GenBank/DDBJ databases">
        <title>The Genome Sequence of Sphaeroforma arctica JP610.</title>
        <authorList>
            <consortium name="The Broad Institute Genome Sequencing Platform"/>
            <person name="Russ C."/>
            <person name="Cuomo C."/>
            <person name="Young S.K."/>
            <person name="Zeng Q."/>
            <person name="Gargeya S."/>
            <person name="Alvarado L."/>
            <person name="Berlin A."/>
            <person name="Chapman S.B."/>
            <person name="Chen Z."/>
            <person name="Freedman E."/>
            <person name="Gellesch M."/>
            <person name="Goldberg J."/>
            <person name="Griggs A."/>
            <person name="Gujja S."/>
            <person name="Heilman E."/>
            <person name="Heiman D."/>
            <person name="Howarth C."/>
            <person name="Mehta T."/>
            <person name="Neiman D."/>
            <person name="Pearson M."/>
            <person name="Roberts A."/>
            <person name="Saif S."/>
            <person name="Shea T."/>
            <person name="Shenoy N."/>
            <person name="Sisk P."/>
            <person name="Stolte C."/>
            <person name="Sykes S."/>
            <person name="White J."/>
            <person name="Yandava C."/>
            <person name="Burger G."/>
            <person name="Gray M.W."/>
            <person name="Holland P.W.H."/>
            <person name="King N."/>
            <person name="Lang F.B.F."/>
            <person name="Roger A.J."/>
            <person name="Ruiz-Trillo I."/>
            <person name="Haas B."/>
            <person name="Nusbaum C."/>
            <person name="Birren B."/>
        </authorList>
    </citation>
    <scope>NUCLEOTIDE SEQUENCE [LARGE SCALE GENOMIC DNA]</scope>
    <source>
        <strain evidence="1 2">JP610</strain>
    </source>
</reference>
<organism evidence="1 2">
    <name type="scientific">Sphaeroforma arctica JP610</name>
    <dbReference type="NCBI Taxonomy" id="667725"/>
    <lineage>
        <taxon>Eukaryota</taxon>
        <taxon>Ichthyosporea</taxon>
        <taxon>Ichthyophonida</taxon>
        <taxon>Sphaeroforma</taxon>
    </lineage>
</organism>
<dbReference type="EMBL" id="KQ242185">
    <property type="protein sequence ID" value="KNC80202.1"/>
    <property type="molecule type" value="Genomic_DNA"/>
</dbReference>
<keyword evidence="2" id="KW-1185">Reference proteome</keyword>
<dbReference type="Proteomes" id="UP000054560">
    <property type="component" value="Unassembled WGS sequence"/>
</dbReference>
<sequence>MLSSKKAQSTLGGYDQGTAPLGTRDDVILVIFKLLQHIQRVTKNTLLPLSIHHCPANEFKKALMKLYPDNVVINAQTIRNIKLRAIKWGVETGESKNILGDMRTALPGFYERSSPFAENERIPDDVMNEFLRMRECEETMNALQRSLSHGPGAPLKTKIVFADGFLSQADVSPAQFFFSDRYYIKQNIHKNLKGLYGGTVKDKIIAALSAGTRESCTRHFEAAIRTLQSRDADSTATYITSLMQMSRHLADLSTQEATTVLR</sequence>
<dbReference type="AlphaFoldDB" id="A0A0L0FTR7"/>
<protein>
    <submittedName>
        <fullName evidence="1">Uncharacterized protein</fullName>
    </submittedName>
</protein>
<gene>
    <name evidence="1" type="ORF">SARC_07428</name>
</gene>
<accession>A0A0L0FTR7</accession>
<dbReference type="GeneID" id="25907932"/>